<evidence type="ECO:0000256" key="1">
    <source>
        <dbReference type="ARBA" id="ARBA00004370"/>
    </source>
</evidence>
<evidence type="ECO:0000256" key="5">
    <source>
        <dbReference type="ARBA" id="ARBA00023136"/>
    </source>
</evidence>
<feature type="region of interest" description="Disordered" evidence="6">
    <location>
        <begin position="1"/>
        <end position="30"/>
    </location>
</feature>
<accession>A0AAX6F9Y3</accession>
<evidence type="ECO:0000256" key="6">
    <source>
        <dbReference type="SAM" id="MobiDB-lite"/>
    </source>
</evidence>
<feature type="compositionally biased region" description="Low complexity" evidence="6">
    <location>
        <begin position="9"/>
        <end position="27"/>
    </location>
</feature>
<feature type="transmembrane region" description="Helical" evidence="7">
    <location>
        <begin position="264"/>
        <end position="283"/>
    </location>
</feature>
<evidence type="ECO:0000256" key="3">
    <source>
        <dbReference type="ARBA" id="ARBA00022692"/>
    </source>
</evidence>
<comment type="similarity">
    <text evidence="2">Belongs to the UPF0496 family.</text>
</comment>
<keyword evidence="5 7" id="KW-0472">Membrane</keyword>
<reference evidence="8" key="1">
    <citation type="journal article" date="2023" name="GigaByte">
        <title>Genome assembly of the bearded iris, Iris pallida Lam.</title>
        <authorList>
            <person name="Bruccoleri R.E."/>
            <person name="Oakeley E.J."/>
            <person name="Faust A.M.E."/>
            <person name="Altorfer M."/>
            <person name="Dessus-Babus S."/>
            <person name="Burckhardt D."/>
            <person name="Oertli M."/>
            <person name="Naumann U."/>
            <person name="Petersen F."/>
            <person name="Wong J."/>
        </authorList>
    </citation>
    <scope>NUCLEOTIDE SEQUENCE</scope>
    <source>
        <strain evidence="8">GSM-AAB239-AS_SAM_17_03QT</strain>
    </source>
</reference>
<dbReference type="AlphaFoldDB" id="A0AAX6F9Y3"/>
<gene>
    <name evidence="8" type="ORF">M6B38_145895</name>
</gene>
<dbReference type="GO" id="GO:0016020">
    <property type="term" value="C:membrane"/>
    <property type="evidence" value="ECO:0007669"/>
    <property type="project" value="UniProtKB-SubCell"/>
</dbReference>
<dbReference type="Pfam" id="PF05055">
    <property type="entry name" value="DUF677"/>
    <property type="match status" value="1"/>
</dbReference>
<dbReference type="PANTHER" id="PTHR31113:SF3">
    <property type="entry name" value="UPF0496 PROTEIN 1"/>
    <property type="match status" value="1"/>
</dbReference>
<organism evidence="8 9">
    <name type="scientific">Iris pallida</name>
    <name type="common">Sweet iris</name>
    <dbReference type="NCBI Taxonomy" id="29817"/>
    <lineage>
        <taxon>Eukaryota</taxon>
        <taxon>Viridiplantae</taxon>
        <taxon>Streptophyta</taxon>
        <taxon>Embryophyta</taxon>
        <taxon>Tracheophyta</taxon>
        <taxon>Spermatophyta</taxon>
        <taxon>Magnoliopsida</taxon>
        <taxon>Liliopsida</taxon>
        <taxon>Asparagales</taxon>
        <taxon>Iridaceae</taxon>
        <taxon>Iridoideae</taxon>
        <taxon>Irideae</taxon>
        <taxon>Iris</taxon>
    </lineage>
</organism>
<comment type="caution">
    <text evidence="8">The sequence shown here is derived from an EMBL/GenBank/DDBJ whole genome shotgun (WGS) entry which is preliminary data.</text>
</comment>
<feature type="transmembrane region" description="Helical" evidence="7">
    <location>
        <begin position="237"/>
        <end position="258"/>
    </location>
</feature>
<protein>
    <submittedName>
        <fullName evidence="8">UPF0496 protein 1</fullName>
    </submittedName>
</protein>
<keyword evidence="3 7" id="KW-0812">Transmembrane</keyword>
<sequence>MGCSFSKRPSSSADAGGGSSTSSAPTTNTDIDYTKELSSYETACRQDPEIQSFDTAIQERTSHAISTLKVGMEVHALSFETLREVTGTLLDMNQEVVRIILDCKKDIWKSPELFELVEDYFQNSLQTLDFCTVLEKCLKKVRDSQLIIHVALQRFAEEEEEESPPSEEGTGSGGSKRYERTLEELRHFKSAGDPFTEEFFKVFQSVYRQQVSMLQKLQLRKRKLDKKLKQVKSWRKLSSIIFVSAFAAVLICSVVAAAVAAPPVAAALAAAAAIPLGSTGKWIDSRWKKYSDTLKGQKEVLSTMYVGTYVAITDLDSIRLLVDRLEVQISTLVQHVDFALGDEEAVKFGIEEIKKKLEVFMKSVEDLGEQADRCSRDIGRARTVVLQRIIRYP</sequence>
<reference evidence="8" key="2">
    <citation type="submission" date="2023-04" db="EMBL/GenBank/DDBJ databases">
        <authorList>
            <person name="Bruccoleri R.E."/>
            <person name="Oakeley E.J."/>
            <person name="Faust A.-M."/>
            <person name="Dessus-Babus S."/>
            <person name="Altorfer M."/>
            <person name="Burckhardt D."/>
            <person name="Oertli M."/>
            <person name="Naumann U."/>
            <person name="Petersen F."/>
            <person name="Wong J."/>
        </authorList>
    </citation>
    <scope>NUCLEOTIDE SEQUENCE</scope>
    <source>
        <strain evidence="8">GSM-AAB239-AS_SAM_17_03QT</strain>
        <tissue evidence="8">Leaf</tissue>
    </source>
</reference>
<dbReference type="PANTHER" id="PTHR31113">
    <property type="entry name" value="UPF0496 PROTEIN 3-RELATED"/>
    <property type="match status" value="1"/>
</dbReference>
<keyword evidence="9" id="KW-1185">Reference proteome</keyword>
<dbReference type="Proteomes" id="UP001140949">
    <property type="component" value="Unassembled WGS sequence"/>
</dbReference>
<keyword evidence="4 7" id="KW-1133">Transmembrane helix</keyword>
<evidence type="ECO:0000256" key="7">
    <source>
        <dbReference type="SAM" id="Phobius"/>
    </source>
</evidence>
<evidence type="ECO:0000313" key="9">
    <source>
        <dbReference type="Proteomes" id="UP001140949"/>
    </source>
</evidence>
<dbReference type="InterPro" id="IPR007749">
    <property type="entry name" value="DUF677"/>
</dbReference>
<dbReference type="EMBL" id="JANAVB010030817">
    <property type="protein sequence ID" value="KAJ6812841.1"/>
    <property type="molecule type" value="Genomic_DNA"/>
</dbReference>
<evidence type="ECO:0000256" key="2">
    <source>
        <dbReference type="ARBA" id="ARBA00009074"/>
    </source>
</evidence>
<evidence type="ECO:0000256" key="4">
    <source>
        <dbReference type="ARBA" id="ARBA00022989"/>
    </source>
</evidence>
<proteinExistence type="inferred from homology"/>
<evidence type="ECO:0000313" key="8">
    <source>
        <dbReference type="EMBL" id="KAJ6812841.1"/>
    </source>
</evidence>
<name>A0AAX6F9Y3_IRIPA</name>
<comment type="subcellular location">
    <subcellularLocation>
        <location evidence="1">Membrane</location>
    </subcellularLocation>
</comment>